<sequence length="606" mass="69869">MTALIKDGFWSERIKTVSTNTLPSMYKLLHETGRWDFFDFNWKEGIKPHIFWDSDIAKFMEAVCFALKYTEEGDARNLQYKSWMDDITRMILKAQQPDGYLNSYFTQVKPTERFKNVAEEHELYCCGHLIEAAVAYYEATGSKVLIECLCRYLDLICETFGDESGKLHGYPGHQEIELALVKLTKIVPEPRYKKLLDYFIEQRGYQNGKFYDDEVRARGLDPDTYRPRGDYDHLPGVHYDSHWPAPRSYWYLQADVPVREAHEVKGHAVRQVYFLTAVQAVASLKNDDGLRNSVKRLFRNMIDKKFYIHGGIGAIARWEGFGEDHDLRWDGYSETCASIGLVFLCEKMLLDHLDREVALVMERALYNDVLGGVSINGESYFYDQPIIGERGLKRLSWFSVSCCPPNVARLLNSLEKYAYLLSSDSVAVHLYIGAEIKNDHINMKLESEYPQKGRFKISLKTSKPISLAVRAPNHFKCSNTSFTERNGYLHFAPKVWDEVIDLEFDLKIEVIVPDDKVEANRGHLAVQRGPFVYALQKSGVQGDVSLSQLHIKRGQEFTEKLETIRDTKYISLLTTISGVVCKFVPYFVTGNEHPGEDFRMWIKESQ</sequence>
<evidence type="ECO:0000313" key="2">
    <source>
        <dbReference type="Proteomes" id="UP001241377"/>
    </source>
</evidence>
<name>A0ACC2W1N9_9TREE</name>
<proteinExistence type="predicted"/>
<gene>
    <name evidence="1" type="ORF">QFC19_003427</name>
</gene>
<comment type="caution">
    <text evidence="1">The sequence shown here is derived from an EMBL/GenBank/DDBJ whole genome shotgun (WGS) entry which is preliminary data.</text>
</comment>
<reference evidence="1" key="1">
    <citation type="submission" date="2023-04" db="EMBL/GenBank/DDBJ databases">
        <title>Draft Genome sequencing of Naganishia species isolated from polar environments using Oxford Nanopore Technology.</title>
        <authorList>
            <person name="Leo P."/>
            <person name="Venkateswaran K."/>
        </authorList>
    </citation>
    <scope>NUCLEOTIDE SEQUENCE</scope>
    <source>
        <strain evidence="1">MNA-CCFEE 5261</strain>
    </source>
</reference>
<dbReference type="Proteomes" id="UP001241377">
    <property type="component" value="Unassembled WGS sequence"/>
</dbReference>
<keyword evidence="2" id="KW-1185">Reference proteome</keyword>
<dbReference type="EMBL" id="JASBWR010000033">
    <property type="protein sequence ID" value="KAJ9105655.1"/>
    <property type="molecule type" value="Genomic_DNA"/>
</dbReference>
<organism evidence="1 2">
    <name type="scientific">Naganishia cerealis</name>
    <dbReference type="NCBI Taxonomy" id="610337"/>
    <lineage>
        <taxon>Eukaryota</taxon>
        <taxon>Fungi</taxon>
        <taxon>Dikarya</taxon>
        <taxon>Basidiomycota</taxon>
        <taxon>Agaricomycotina</taxon>
        <taxon>Tremellomycetes</taxon>
        <taxon>Filobasidiales</taxon>
        <taxon>Filobasidiaceae</taxon>
        <taxon>Naganishia</taxon>
    </lineage>
</organism>
<evidence type="ECO:0000313" key="1">
    <source>
        <dbReference type="EMBL" id="KAJ9105655.1"/>
    </source>
</evidence>
<protein>
    <submittedName>
        <fullName evidence="1">Uncharacterized protein</fullName>
    </submittedName>
</protein>
<accession>A0ACC2W1N9</accession>